<dbReference type="PANTHER" id="PTHR10196">
    <property type="entry name" value="SUGAR KINASE"/>
    <property type="match status" value="1"/>
</dbReference>
<keyword evidence="2" id="KW-0808">Transferase</keyword>
<evidence type="ECO:0000256" key="5">
    <source>
        <dbReference type="ARBA" id="ARBA00022798"/>
    </source>
</evidence>
<evidence type="ECO:0000313" key="10">
    <source>
        <dbReference type="Proteomes" id="UP000230776"/>
    </source>
</evidence>
<organism evidence="9 10">
    <name type="scientific">Candidatus Colwellbacteria bacterium CG10_big_fil_rev_8_21_14_0_10_41_28</name>
    <dbReference type="NCBI Taxonomy" id="1974539"/>
    <lineage>
        <taxon>Bacteria</taxon>
        <taxon>Candidatus Colwelliibacteriota</taxon>
    </lineage>
</organism>
<dbReference type="PROSITE" id="PS00933">
    <property type="entry name" value="FGGY_KINASES_1"/>
    <property type="match status" value="1"/>
</dbReference>
<evidence type="ECO:0000259" key="8">
    <source>
        <dbReference type="Pfam" id="PF00370"/>
    </source>
</evidence>
<evidence type="ECO:0000256" key="6">
    <source>
        <dbReference type="ARBA" id="ARBA00022840"/>
    </source>
</evidence>
<comment type="similarity">
    <text evidence="1">Belongs to the FGGY kinase family.</text>
</comment>
<sequence>MTSNYSLVLDVGTTGIKASIFDGKNSLVLKKYIKLNKSFPKKGWVEQDPKELLSKSIRVIKDVASESGIPLLSIGGLGITNQRETTILWDKRTGKPAYPAIVWEDTRTKDICSRLSRRNKAKVVEKTGLPIDTYFSATKIKWILENVSGAKKLLEKQRLLFGTVDSWIIWNITRDQNHLTDYTNASRTLLFNIKELSWSKELLDIFDIPKEILPEAIPSKSVFGILNNSILGIPLPIKAVCGDQQSAMVAAGIKRGSTKITFGTGTFPMQVIGGRPEIHKDFLTTIVPKGNGVLYAIESKIDCCGARVDEALDKNKSLKPIINSLIKKVAPMIKDLPIKPKEVVVDGGVTQSDYLIQSLSSTFDFPIIKQEIYDGTSLGISKLIND</sequence>
<dbReference type="InterPro" id="IPR018483">
    <property type="entry name" value="Carb_kinase_FGGY_CS"/>
</dbReference>
<accession>A0A2H0VHL6</accession>
<evidence type="ECO:0000256" key="7">
    <source>
        <dbReference type="ARBA" id="ARBA00043149"/>
    </source>
</evidence>
<gene>
    <name evidence="9" type="ORF">COT88_00925</name>
</gene>
<feature type="domain" description="Carbohydrate kinase FGGY N-terminal" evidence="8">
    <location>
        <begin position="5"/>
        <end position="249"/>
    </location>
</feature>
<dbReference type="InterPro" id="IPR043129">
    <property type="entry name" value="ATPase_NBD"/>
</dbReference>
<name>A0A2H0VHL6_9BACT</name>
<proteinExistence type="inferred from homology"/>
<keyword evidence="6" id="KW-0067">ATP-binding</keyword>
<protein>
    <recommendedName>
        <fullName evidence="7">ATP:glycerol 3-phosphotransferase</fullName>
    </recommendedName>
</protein>
<dbReference type="SUPFAM" id="SSF53067">
    <property type="entry name" value="Actin-like ATPase domain"/>
    <property type="match status" value="2"/>
</dbReference>
<dbReference type="Pfam" id="PF00370">
    <property type="entry name" value="FGGY_N"/>
    <property type="match status" value="1"/>
</dbReference>
<dbReference type="InterPro" id="IPR018484">
    <property type="entry name" value="FGGY_N"/>
</dbReference>
<evidence type="ECO:0000256" key="1">
    <source>
        <dbReference type="ARBA" id="ARBA00009156"/>
    </source>
</evidence>
<evidence type="ECO:0000256" key="4">
    <source>
        <dbReference type="ARBA" id="ARBA00022777"/>
    </source>
</evidence>
<dbReference type="EMBL" id="PFAG01000011">
    <property type="protein sequence ID" value="PIR98576.1"/>
    <property type="molecule type" value="Genomic_DNA"/>
</dbReference>
<keyword evidence="5" id="KW-0319">Glycerol metabolism</keyword>
<dbReference type="GO" id="GO:0005829">
    <property type="term" value="C:cytosol"/>
    <property type="evidence" value="ECO:0007669"/>
    <property type="project" value="TreeGrafter"/>
</dbReference>
<dbReference type="GO" id="GO:0004370">
    <property type="term" value="F:glycerol kinase activity"/>
    <property type="evidence" value="ECO:0007669"/>
    <property type="project" value="TreeGrafter"/>
</dbReference>
<dbReference type="GO" id="GO:0019563">
    <property type="term" value="P:glycerol catabolic process"/>
    <property type="evidence" value="ECO:0007669"/>
    <property type="project" value="TreeGrafter"/>
</dbReference>
<dbReference type="FunFam" id="3.30.420.40:FF:000008">
    <property type="entry name" value="Glycerol kinase"/>
    <property type="match status" value="1"/>
</dbReference>
<evidence type="ECO:0000313" key="9">
    <source>
        <dbReference type="EMBL" id="PIR98576.1"/>
    </source>
</evidence>
<reference evidence="10" key="1">
    <citation type="submission" date="2017-09" db="EMBL/GenBank/DDBJ databases">
        <title>Depth-based differentiation of microbial function through sediment-hosted aquifers and enrichment of novel symbionts in the deep terrestrial subsurface.</title>
        <authorList>
            <person name="Probst A.J."/>
            <person name="Ladd B."/>
            <person name="Jarett J.K."/>
            <person name="Geller-Mcgrath D.E."/>
            <person name="Sieber C.M.K."/>
            <person name="Emerson J.B."/>
            <person name="Anantharaman K."/>
            <person name="Thomas B.C."/>
            <person name="Malmstrom R."/>
            <person name="Stieglmeier M."/>
            <person name="Klingl A."/>
            <person name="Woyke T."/>
            <person name="Ryan C.M."/>
            <person name="Banfield J.F."/>
        </authorList>
    </citation>
    <scope>NUCLEOTIDE SEQUENCE [LARGE SCALE GENOMIC DNA]</scope>
</reference>
<dbReference type="GO" id="GO:0005524">
    <property type="term" value="F:ATP binding"/>
    <property type="evidence" value="ECO:0007669"/>
    <property type="project" value="UniProtKB-KW"/>
</dbReference>
<evidence type="ECO:0000256" key="3">
    <source>
        <dbReference type="ARBA" id="ARBA00022741"/>
    </source>
</evidence>
<keyword evidence="4" id="KW-0418">Kinase</keyword>
<keyword evidence="3" id="KW-0547">Nucleotide-binding</keyword>
<evidence type="ECO:0000256" key="2">
    <source>
        <dbReference type="ARBA" id="ARBA00022679"/>
    </source>
</evidence>
<comment type="caution">
    <text evidence="9">The sequence shown here is derived from an EMBL/GenBank/DDBJ whole genome shotgun (WGS) entry which is preliminary data.</text>
</comment>
<dbReference type="Gene3D" id="3.30.420.40">
    <property type="match status" value="1"/>
</dbReference>
<dbReference type="AlphaFoldDB" id="A0A2H0VHL6"/>
<dbReference type="PANTHER" id="PTHR10196:SF69">
    <property type="entry name" value="GLYCEROL KINASE"/>
    <property type="match status" value="1"/>
</dbReference>
<dbReference type="Proteomes" id="UP000230776">
    <property type="component" value="Unassembled WGS sequence"/>
</dbReference>